<dbReference type="PATRIC" id="fig|182217.3.peg.1357"/>
<comment type="subunit">
    <text evidence="5">Homodimer.</text>
</comment>
<evidence type="ECO:0000256" key="4">
    <source>
        <dbReference type="ARBA" id="ARBA00038303"/>
    </source>
</evidence>
<feature type="binding site" evidence="5">
    <location>
        <position position="73"/>
    </location>
    <ligand>
        <name>S-adenosyl-L-methionine</name>
        <dbReference type="ChEBI" id="CHEBI:59789"/>
    </ligand>
</feature>
<dbReference type="EC" id="2.1.1.177" evidence="5"/>
<keyword evidence="7" id="KW-1185">Reference proteome</keyword>
<keyword evidence="5" id="KW-0963">Cytoplasm</keyword>
<dbReference type="AlphaFoldDB" id="I0ENM5"/>
<comment type="subcellular location">
    <subcellularLocation>
        <location evidence="5">Cytoplasm</location>
    </subcellularLocation>
</comment>
<reference evidence="7" key="1">
    <citation type="submission" date="2012-04" db="EMBL/GenBank/DDBJ databases">
        <title>Complete genome sequence of Helicobacter cetorum strain MIT 00-7128.</title>
        <authorList>
            <person name="Kersulyte D."/>
            <person name="Berg D.E."/>
        </authorList>
    </citation>
    <scope>NUCLEOTIDE SEQUENCE [LARGE SCALE GENOMIC DNA]</scope>
    <source>
        <strain evidence="7">MIT 00-7128</strain>
    </source>
</reference>
<keyword evidence="2 5" id="KW-0808">Transferase</keyword>
<protein>
    <recommendedName>
        <fullName evidence="5">Ribosomal RNA large subunit methyltransferase H</fullName>
        <ecNumber evidence="5">2.1.1.177</ecNumber>
    </recommendedName>
    <alternativeName>
        <fullName evidence="5">23S rRNA (pseudouridine1915-N3)-methyltransferase</fullName>
    </alternativeName>
    <alternativeName>
        <fullName evidence="5">23S rRNA m3Psi1915 methyltransferase</fullName>
    </alternativeName>
    <alternativeName>
        <fullName evidence="5">rRNA (pseudouridine-N3-)-methyltransferase RlmH</fullName>
    </alternativeName>
</protein>
<dbReference type="eggNOG" id="COG1576">
    <property type="taxonomic scope" value="Bacteria"/>
</dbReference>
<keyword evidence="1 5" id="KW-0489">Methyltransferase</keyword>
<dbReference type="STRING" id="182217.HCW_06420"/>
<name>I0ENM5_HELC0</name>
<feature type="binding site" evidence="5">
    <location>
        <position position="100"/>
    </location>
    <ligand>
        <name>S-adenosyl-L-methionine</name>
        <dbReference type="ChEBI" id="CHEBI:59789"/>
    </ligand>
</feature>
<gene>
    <name evidence="5" type="primary">rlmH</name>
    <name evidence="6" type="ordered locus">HCW_06420</name>
</gene>
<dbReference type="Proteomes" id="UP000005010">
    <property type="component" value="Chromosome"/>
</dbReference>
<sequence length="150" mass="17328">MRCVVYSITKGSSIELLETYKKQCKQFSCELELIDLLPKSVLNAQKVSKELAQNSYSLVFEPYLNPKAKNIALHPRGKRGSSHVFSKILQDTLNINFFIAGAYGFEENFLRRCETWSLSEMTFSHEVAKVVLCEQIYRALSIIYQHPYHK</sequence>
<dbReference type="CDD" id="cd18081">
    <property type="entry name" value="RlmH-like"/>
    <property type="match status" value="1"/>
</dbReference>
<evidence type="ECO:0000256" key="1">
    <source>
        <dbReference type="ARBA" id="ARBA00022603"/>
    </source>
</evidence>
<dbReference type="InterPro" id="IPR029026">
    <property type="entry name" value="tRNA_m1G_MTases_N"/>
</dbReference>
<feature type="binding site" evidence="5">
    <location>
        <begin position="118"/>
        <end position="123"/>
    </location>
    <ligand>
        <name>S-adenosyl-L-methionine</name>
        <dbReference type="ChEBI" id="CHEBI:59789"/>
    </ligand>
</feature>
<organism evidence="6 7">
    <name type="scientific">Helicobacter cetorum (strain ATCC BAA-429 / MIT 00-7128)</name>
    <dbReference type="NCBI Taxonomy" id="182217"/>
    <lineage>
        <taxon>Bacteria</taxon>
        <taxon>Pseudomonadati</taxon>
        <taxon>Campylobacterota</taxon>
        <taxon>Epsilonproteobacteria</taxon>
        <taxon>Campylobacterales</taxon>
        <taxon>Helicobacteraceae</taxon>
        <taxon>Helicobacter</taxon>
    </lineage>
</organism>
<comment type="function">
    <text evidence="5">Specifically methylates the pseudouridine at position 1915 (m3Psi1915) in 23S rRNA.</text>
</comment>
<evidence type="ECO:0000256" key="2">
    <source>
        <dbReference type="ARBA" id="ARBA00022679"/>
    </source>
</evidence>
<dbReference type="GO" id="GO:0005737">
    <property type="term" value="C:cytoplasm"/>
    <property type="evidence" value="ECO:0007669"/>
    <property type="project" value="UniProtKB-SubCell"/>
</dbReference>
<evidence type="ECO:0000256" key="3">
    <source>
        <dbReference type="ARBA" id="ARBA00022691"/>
    </source>
</evidence>
<dbReference type="InterPro" id="IPR029028">
    <property type="entry name" value="Alpha/beta_knot_MTases"/>
</dbReference>
<keyword evidence="3 5" id="KW-0949">S-adenosyl-L-methionine</keyword>
<dbReference type="Pfam" id="PF02590">
    <property type="entry name" value="SPOUT_MTase"/>
    <property type="match status" value="1"/>
</dbReference>
<dbReference type="SUPFAM" id="SSF75217">
    <property type="entry name" value="alpha/beta knot"/>
    <property type="match status" value="1"/>
</dbReference>
<dbReference type="InterPro" id="IPR003742">
    <property type="entry name" value="RlmH-like"/>
</dbReference>
<evidence type="ECO:0000313" key="7">
    <source>
        <dbReference type="Proteomes" id="UP000005010"/>
    </source>
</evidence>
<dbReference type="PANTHER" id="PTHR33603">
    <property type="entry name" value="METHYLTRANSFERASE"/>
    <property type="match status" value="1"/>
</dbReference>
<evidence type="ECO:0000256" key="5">
    <source>
        <dbReference type="HAMAP-Rule" id="MF_00658"/>
    </source>
</evidence>
<dbReference type="EMBL" id="CP003479">
    <property type="protein sequence ID" value="AFI04544.1"/>
    <property type="molecule type" value="Genomic_DNA"/>
</dbReference>
<dbReference type="HAMAP" id="MF_00658">
    <property type="entry name" value="23SrRNA_methyltr_H"/>
    <property type="match status" value="1"/>
</dbReference>
<comment type="similarity">
    <text evidence="4 5">Belongs to the RNA methyltransferase RlmH family.</text>
</comment>
<comment type="catalytic activity">
    <reaction evidence="5">
        <text>pseudouridine(1915) in 23S rRNA + S-adenosyl-L-methionine = N(3)-methylpseudouridine(1915) in 23S rRNA + S-adenosyl-L-homocysteine + H(+)</text>
        <dbReference type="Rhea" id="RHEA:42752"/>
        <dbReference type="Rhea" id="RHEA-COMP:10221"/>
        <dbReference type="Rhea" id="RHEA-COMP:10222"/>
        <dbReference type="ChEBI" id="CHEBI:15378"/>
        <dbReference type="ChEBI" id="CHEBI:57856"/>
        <dbReference type="ChEBI" id="CHEBI:59789"/>
        <dbReference type="ChEBI" id="CHEBI:65314"/>
        <dbReference type="ChEBI" id="CHEBI:74486"/>
        <dbReference type="EC" id="2.1.1.177"/>
    </reaction>
</comment>
<proteinExistence type="inferred from homology"/>
<dbReference type="HOGENOM" id="CLU_100552_2_1_7"/>
<dbReference type="NCBIfam" id="NF000987">
    <property type="entry name" value="PRK00103.2-1"/>
    <property type="match status" value="1"/>
</dbReference>
<accession>I0ENM5</accession>
<dbReference type="PANTHER" id="PTHR33603:SF1">
    <property type="entry name" value="RIBOSOMAL RNA LARGE SUBUNIT METHYLTRANSFERASE H"/>
    <property type="match status" value="1"/>
</dbReference>
<dbReference type="KEGG" id="hce:HCW_06420"/>
<dbReference type="PIRSF" id="PIRSF004505">
    <property type="entry name" value="MT_bac"/>
    <property type="match status" value="1"/>
</dbReference>
<dbReference type="RefSeq" id="WP_014661412.1">
    <property type="nucleotide sequence ID" value="NC_017737.1"/>
</dbReference>
<dbReference type="GO" id="GO:0070038">
    <property type="term" value="F:rRNA (pseudouridine-N3-)-methyltransferase activity"/>
    <property type="evidence" value="ECO:0007669"/>
    <property type="project" value="UniProtKB-UniRule"/>
</dbReference>
<keyword evidence="5" id="KW-0698">rRNA processing</keyword>
<dbReference type="Gene3D" id="3.40.1280.10">
    <property type="match status" value="1"/>
</dbReference>
<evidence type="ECO:0000313" key="6">
    <source>
        <dbReference type="EMBL" id="AFI04544.1"/>
    </source>
</evidence>